<name>A0A923SGR1_9FLAO</name>
<dbReference type="RefSeq" id="WP_187020941.1">
    <property type="nucleotide sequence ID" value="NZ_JACRUK010000056.1"/>
</dbReference>
<sequence>MFVKKTFLYILLLVFLYSCEDNRKESQANTAYVDTFSVMKQYDQAKIIEEKYDALLKNKGLATNATVDKSTREYYNKLENRKKAALDSLNKDVNKIIYEYAHNNGYDNVYGATDDTTAFKGKKNDITQEIIILLNSQISTADRDAANKIESKVAASVVPSTKVKVQKENSATDQAAIDEAKRISVAKRAAYLKRVEEKKQQAILAVKDLEVESARKEEELNATKTKLQEAKNNLDNLVISDASDLDNIVFDSDSVVNNAIKNELRDSIAIRPIVLKAYDLKASASALMNKNSATVGANIVLSNASNAASTEKNKVSALNPADKAETVAVMPVALTTTADKSKTADAIKAVTKPVNEIPVSPVYDQKEAIKMAPEVPVVSKSAEVDAEDSSASISSLLEILDDFTANQNFLSKSLDSIAGIFEKDNANKLLIIQDGSKENQFFDTVSQQIIAKNGDQNALLNKFERMYDEVLKQESTQTANNLYLNTLNKLNADQKNIEELYVNLFDKVNDYKTEAVVANQLRIENATAFNIEQQKIADKEKLEFLKRTVANASTGNATQKYDFGYQLANMQVVKNIENVESGFYLILAVHNDSKKAETFMKQALASGQKNIKFFYNLNLNSYFIYTDKFDTAAKGVTALENKTDVACNAKMVLIKIEK</sequence>
<gene>
    <name evidence="2" type="ORF">H8R25_15585</name>
</gene>
<organism evidence="2 3">
    <name type="scientific">Flavobacterium muglaense</name>
    <dbReference type="NCBI Taxonomy" id="2764716"/>
    <lineage>
        <taxon>Bacteria</taxon>
        <taxon>Pseudomonadati</taxon>
        <taxon>Bacteroidota</taxon>
        <taxon>Flavobacteriia</taxon>
        <taxon>Flavobacteriales</taxon>
        <taxon>Flavobacteriaceae</taxon>
        <taxon>Flavobacterium</taxon>
    </lineage>
</organism>
<accession>A0A923SGR1</accession>
<dbReference type="PROSITE" id="PS51257">
    <property type="entry name" value="PROKAR_LIPOPROTEIN"/>
    <property type="match status" value="1"/>
</dbReference>
<evidence type="ECO:0008006" key="4">
    <source>
        <dbReference type="Google" id="ProtNLM"/>
    </source>
</evidence>
<feature type="coiled-coil region" evidence="1">
    <location>
        <begin position="192"/>
        <end position="240"/>
    </location>
</feature>
<dbReference type="InterPro" id="IPR024930">
    <property type="entry name" value="Skp_dom_sf"/>
</dbReference>
<dbReference type="AlphaFoldDB" id="A0A923SGR1"/>
<evidence type="ECO:0000313" key="2">
    <source>
        <dbReference type="EMBL" id="MBC5845845.1"/>
    </source>
</evidence>
<evidence type="ECO:0000313" key="3">
    <source>
        <dbReference type="Proteomes" id="UP000641454"/>
    </source>
</evidence>
<reference evidence="2 3" key="1">
    <citation type="submission" date="2020-08" db="EMBL/GenBank/DDBJ databases">
        <title>Description of novel Flavobacterium F-392 isolate.</title>
        <authorList>
            <person name="Saticioglu I.B."/>
            <person name="Duman M."/>
            <person name="Altun S."/>
        </authorList>
    </citation>
    <scope>NUCLEOTIDE SEQUENCE [LARGE SCALE GENOMIC DNA]</scope>
    <source>
        <strain evidence="2 3">F-392</strain>
    </source>
</reference>
<dbReference type="Gene3D" id="3.30.910.20">
    <property type="entry name" value="Skp domain"/>
    <property type="match status" value="1"/>
</dbReference>
<dbReference type="Proteomes" id="UP000641454">
    <property type="component" value="Unassembled WGS sequence"/>
</dbReference>
<dbReference type="EMBL" id="JACRUL010000056">
    <property type="protein sequence ID" value="MBC5845845.1"/>
    <property type="molecule type" value="Genomic_DNA"/>
</dbReference>
<keyword evidence="1" id="KW-0175">Coiled coil</keyword>
<evidence type="ECO:0000256" key="1">
    <source>
        <dbReference type="SAM" id="Coils"/>
    </source>
</evidence>
<proteinExistence type="predicted"/>
<keyword evidence="3" id="KW-1185">Reference proteome</keyword>
<comment type="caution">
    <text evidence="2">The sequence shown here is derived from an EMBL/GenBank/DDBJ whole genome shotgun (WGS) entry which is preliminary data.</text>
</comment>
<protein>
    <recommendedName>
        <fullName evidence="4">Lipoprotein</fullName>
    </recommendedName>
</protein>